<dbReference type="EMBL" id="SRZB01000004">
    <property type="protein sequence ID" value="TGX99865.1"/>
    <property type="molecule type" value="Genomic_DNA"/>
</dbReference>
<gene>
    <name evidence="1" type="ORF">E5357_03835</name>
</gene>
<sequence length="252" mass="28132">MTEKIIFREMLSEIKELADKKGNCLTVEEINEFFSNAHLKEEQLSMIYEYLAGQKIEVQGYEPKGGGEAAVPGSRGDASLTEDACMEMYLADLQGIFRVPDAEEEKLFLLAAAGDGAAREKLAELYLNMVCEISHTYAYGGLPVSDLIQEGNMALVLALGRLEVMDNLQAYREFLYQAVSRAMEEALAEQQGWKDMDEKIAERVNHLGEAVRNLSRDLGRKVSMEELSVYLEMPLEEICDILRMAGDGIEVG</sequence>
<evidence type="ECO:0000313" key="2">
    <source>
        <dbReference type="Proteomes" id="UP000307720"/>
    </source>
</evidence>
<comment type="caution">
    <text evidence="1">The sequence shown here is derived from an EMBL/GenBank/DDBJ whole genome shotgun (WGS) entry which is preliminary data.</text>
</comment>
<name>A0AC61R1D3_9FIRM</name>
<dbReference type="Proteomes" id="UP000307720">
    <property type="component" value="Unassembled WGS sequence"/>
</dbReference>
<evidence type="ECO:0000313" key="1">
    <source>
        <dbReference type="EMBL" id="TGX99865.1"/>
    </source>
</evidence>
<accession>A0AC61R1D3</accession>
<protein>
    <submittedName>
        <fullName evidence="1">Uncharacterized protein</fullName>
    </submittedName>
</protein>
<proteinExistence type="predicted"/>
<reference evidence="1" key="1">
    <citation type="submission" date="2019-04" db="EMBL/GenBank/DDBJ databases">
        <title>Microbes associate with the intestines of laboratory mice.</title>
        <authorList>
            <person name="Navarre W."/>
            <person name="Wong E."/>
            <person name="Huang K."/>
            <person name="Tropini C."/>
            <person name="Ng K."/>
            <person name="Yu B."/>
        </authorList>
    </citation>
    <scope>NUCLEOTIDE SEQUENCE</scope>
    <source>
        <strain evidence="1">NM72_1-8</strain>
    </source>
</reference>
<keyword evidence="2" id="KW-1185">Reference proteome</keyword>
<organism evidence="1 2">
    <name type="scientific">Hominisplanchenecus murintestinalis</name>
    <dbReference type="NCBI Taxonomy" id="2941517"/>
    <lineage>
        <taxon>Bacteria</taxon>
        <taxon>Bacillati</taxon>
        <taxon>Bacillota</taxon>
        <taxon>Clostridia</taxon>
        <taxon>Lachnospirales</taxon>
        <taxon>Lachnospiraceae</taxon>
        <taxon>Hominisplanchenecus</taxon>
    </lineage>
</organism>